<dbReference type="AlphaFoldDB" id="A0A9D1UCI6"/>
<dbReference type="Pfam" id="PF00239">
    <property type="entry name" value="Resolvase"/>
    <property type="match status" value="1"/>
</dbReference>
<dbReference type="PROSITE" id="PS51737">
    <property type="entry name" value="RECOMBINASE_DNA_BIND"/>
    <property type="match status" value="1"/>
</dbReference>
<dbReference type="InterPro" id="IPR006119">
    <property type="entry name" value="Resolv_N"/>
</dbReference>
<feature type="domain" description="Recombinase" evidence="2">
    <location>
        <begin position="130"/>
        <end position="272"/>
    </location>
</feature>
<dbReference type="InterPro" id="IPR038109">
    <property type="entry name" value="DNA_bind_recomb_sf"/>
</dbReference>
<gene>
    <name evidence="3" type="ORF">H9742_12055</name>
</gene>
<dbReference type="Proteomes" id="UP000824265">
    <property type="component" value="Unassembled WGS sequence"/>
</dbReference>
<name>A0A9D1UCI6_9FIRM</name>
<evidence type="ECO:0000313" key="3">
    <source>
        <dbReference type="EMBL" id="HIW82228.1"/>
    </source>
</evidence>
<accession>A0A9D1UCI6</accession>
<dbReference type="InterPro" id="IPR011109">
    <property type="entry name" value="DNA_bind_recombinase_dom"/>
</dbReference>
<dbReference type="SUPFAM" id="SSF53041">
    <property type="entry name" value="Resolvase-like"/>
    <property type="match status" value="1"/>
</dbReference>
<dbReference type="SMART" id="SM00857">
    <property type="entry name" value="Resolvase"/>
    <property type="match status" value="1"/>
</dbReference>
<protein>
    <submittedName>
        <fullName evidence="3">Recombinase family protein</fullName>
    </submittedName>
</protein>
<dbReference type="Gene3D" id="3.90.1750.20">
    <property type="entry name" value="Putative Large Serine Recombinase, Chain B, Domain 2"/>
    <property type="match status" value="1"/>
</dbReference>
<sequence length="380" mass="44202">KDHFADYDLHEFCDDGYTGTNFERPGVQDMLERVRNNEINCIIVKDFSRFARDYIELGSYLEQIFPFLGVRFISLNDKYDSDNYQGSIADIDVNFKNLVYDLYSKDLSGKVRSALAVRKEQGQYVSGNSPFGYEKDPKDRHALLIAGDEAEVVRRIYSLTVEGYTASEIARLFNETHVKTPIEFKMEKGKTSRIPKGNRFMWTASTICQILRNEIYIGSIVQKKYEKDFVGGKNHIKPREEWLVSYGHHEPIIDRKVFDKVQEGRGKKRNPKRHPTHPLTGKLVCGCCSRNLSYRAGLNPYFTCKNRYSNAMDHCVDKADAMFLEQYILLMMQDKLETEGELERLTKDMIDRYIDKIVVCDEQRIEIFWKENSKVCGCRS</sequence>
<comment type="caution">
    <text evidence="3">The sequence shown here is derived from an EMBL/GenBank/DDBJ whole genome shotgun (WGS) entry which is preliminary data.</text>
</comment>
<evidence type="ECO:0000313" key="4">
    <source>
        <dbReference type="Proteomes" id="UP000824265"/>
    </source>
</evidence>
<dbReference type="PANTHER" id="PTHR30461:SF23">
    <property type="entry name" value="DNA RECOMBINASE-RELATED"/>
    <property type="match status" value="1"/>
</dbReference>
<dbReference type="Gene3D" id="3.40.50.1390">
    <property type="entry name" value="Resolvase, N-terminal catalytic domain"/>
    <property type="match status" value="1"/>
</dbReference>
<organism evidence="3 4">
    <name type="scientific">Candidatus Acetatifactor stercoripullorum</name>
    <dbReference type="NCBI Taxonomy" id="2838414"/>
    <lineage>
        <taxon>Bacteria</taxon>
        <taxon>Bacillati</taxon>
        <taxon>Bacillota</taxon>
        <taxon>Clostridia</taxon>
        <taxon>Lachnospirales</taxon>
        <taxon>Lachnospiraceae</taxon>
        <taxon>Acetatifactor</taxon>
    </lineage>
</organism>
<reference evidence="3" key="2">
    <citation type="submission" date="2021-04" db="EMBL/GenBank/DDBJ databases">
        <authorList>
            <person name="Gilroy R."/>
        </authorList>
    </citation>
    <scope>NUCLEOTIDE SEQUENCE</scope>
    <source>
        <strain evidence="3">CHK195-6426</strain>
    </source>
</reference>
<dbReference type="InterPro" id="IPR036162">
    <property type="entry name" value="Resolvase-like_N_sf"/>
</dbReference>
<dbReference type="InterPro" id="IPR050639">
    <property type="entry name" value="SSR_resolvase"/>
</dbReference>
<evidence type="ECO:0000259" key="2">
    <source>
        <dbReference type="PROSITE" id="PS51737"/>
    </source>
</evidence>
<evidence type="ECO:0000259" key="1">
    <source>
        <dbReference type="PROSITE" id="PS51736"/>
    </source>
</evidence>
<dbReference type="GO" id="GO:0000150">
    <property type="term" value="F:DNA strand exchange activity"/>
    <property type="evidence" value="ECO:0007669"/>
    <property type="project" value="InterPro"/>
</dbReference>
<reference evidence="3" key="1">
    <citation type="journal article" date="2021" name="PeerJ">
        <title>Extensive microbial diversity within the chicken gut microbiome revealed by metagenomics and culture.</title>
        <authorList>
            <person name="Gilroy R."/>
            <person name="Ravi A."/>
            <person name="Getino M."/>
            <person name="Pursley I."/>
            <person name="Horton D.L."/>
            <person name="Alikhan N.F."/>
            <person name="Baker D."/>
            <person name="Gharbi K."/>
            <person name="Hall N."/>
            <person name="Watson M."/>
            <person name="Adriaenssens E.M."/>
            <person name="Foster-Nyarko E."/>
            <person name="Jarju S."/>
            <person name="Secka A."/>
            <person name="Antonio M."/>
            <person name="Oren A."/>
            <person name="Chaudhuri R.R."/>
            <person name="La Ragione R."/>
            <person name="Hildebrand F."/>
            <person name="Pallen M.J."/>
        </authorList>
    </citation>
    <scope>NUCLEOTIDE SEQUENCE</scope>
    <source>
        <strain evidence="3">CHK195-6426</strain>
    </source>
</reference>
<feature type="domain" description="Resolvase/invertase-type recombinase catalytic" evidence="1">
    <location>
        <begin position="1"/>
        <end position="122"/>
    </location>
</feature>
<dbReference type="GO" id="GO:0003677">
    <property type="term" value="F:DNA binding"/>
    <property type="evidence" value="ECO:0007669"/>
    <property type="project" value="InterPro"/>
</dbReference>
<feature type="non-terminal residue" evidence="3">
    <location>
        <position position="1"/>
    </location>
</feature>
<dbReference type="PROSITE" id="PS51736">
    <property type="entry name" value="RECOMBINASES_3"/>
    <property type="match status" value="1"/>
</dbReference>
<dbReference type="PANTHER" id="PTHR30461">
    <property type="entry name" value="DNA-INVERTASE FROM LAMBDOID PROPHAGE"/>
    <property type="match status" value="1"/>
</dbReference>
<dbReference type="EMBL" id="DXGH01000066">
    <property type="protein sequence ID" value="HIW82228.1"/>
    <property type="molecule type" value="Genomic_DNA"/>
</dbReference>
<dbReference type="Pfam" id="PF07508">
    <property type="entry name" value="Recombinase"/>
    <property type="match status" value="1"/>
</dbReference>
<proteinExistence type="predicted"/>